<evidence type="ECO:0000259" key="7">
    <source>
        <dbReference type="SMART" id="SM01340"/>
    </source>
</evidence>
<dbReference type="GO" id="GO:0016887">
    <property type="term" value="F:ATP hydrolysis activity"/>
    <property type="evidence" value="ECO:0007669"/>
    <property type="project" value="InterPro"/>
</dbReference>
<dbReference type="FunFam" id="3.30.230.10:FF:000014">
    <property type="entry name" value="DNA mismatch repair protein Mlh1"/>
    <property type="match status" value="1"/>
</dbReference>
<dbReference type="PANTHER" id="PTHR10073">
    <property type="entry name" value="DNA MISMATCH REPAIR PROTEIN MLH, PMS, MUTL"/>
    <property type="match status" value="1"/>
</dbReference>
<dbReference type="OMA" id="MCLIQHE"/>
<dbReference type="GO" id="GO:0005524">
    <property type="term" value="F:ATP binding"/>
    <property type="evidence" value="ECO:0007669"/>
    <property type="project" value="InterPro"/>
</dbReference>
<dbReference type="OrthoDB" id="10263226at2759"/>
<evidence type="ECO:0000313" key="8">
    <source>
        <dbReference type="EMBL" id="ELU13964.1"/>
    </source>
</evidence>
<accession>R7V5V5</accession>
<reference evidence="10" key="1">
    <citation type="submission" date="2012-12" db="EMBL/GenBank/DDBJ databases">
        <authorList>
            <person name="Hellsten U."/>
            <person name="Grimwood J."/>
            <person name="Chapman J.A."/>
            <person name="Shapiro H."/>
            <person name="Aerts A."/>
            <person name="Otillar R.P."/>
            <person name="Terry A.Y."/>
            <person name="Boore J.L."/>
            <person name="Simakov O."/>
            <person name="Marletaz F."/>
            <person name="Cho S.-J."/>
            <person name="Edsinger-Gonzales E."/>
            <person name="Havlak P."/>
            <person name="Kuo D.-H."/>
            <person name="Larsson T."/>
            <person name="Lv J."/>
            <person name="Arendt D."/>
            <person name="Savage R."/>
            <person name="Osoegawa K."/>
            <person name="de Jong P."/>
            <person name="Lindberg D.R."/>
            <person name="Seaver E.C."/>
            <person name="Weisblat D.A."/>
            <person name="Putnam N.H."/>
            <person name="Grigoriev I.V."/>
            <person name="Rokhsar D.S."/>
        </authorList>
    </citation>
    <scope>NUCLEOTIDE SEQUENCE</scope>
    <source>
        <strain evidence="10">I ESC-2004</strain>
    </source>
</reference>
<dbReference type="AlphaFoldDB" id="R7V5V5"/>
<keyword evidence="3" id="KW-0227">DNA damage</keyword>
<dbReference type="InterPro" id="IPR020568">
    <property type="entry name" value="Ribosomal_Su5_D2-typ_SF"/>
</dbReference>
<evidence type="ECO:0000256" key="6">
    <source>
        <dbReference type="SAM" id="MobiDB-lite"/>
    </source>
</evidence>
<evidence type="ECO:0000256" key="2">
    <source>
        <dbReference type="ARBA" id="ARBA00006082"/>
    </source>
</evidence>
<keyword evidence="10" id="KW-1185">Reference proteome</keyword>
<dbReference type="Pfam" id="PF16413">
    <property type="entry name" value="Mlh1_C"/>
    <property type="match status" value="1"/>
</dbReference>
<dbReference type="PANTHER" id="PTHR10073:SF12">
    <property type="entry name" value="DNA MISMATCH REPAIR PROTEIN MLH1"/>
    <property type="match status" value="1"/>
</dbReference>
<evidence type="ECO:0000256" key="5">
    <source>
        <dbReference type="ARBA" id="ARBA00023242"/>
    </source>
</evidence>
<name>R7V5V5_CAPTE</name>
<dbReference type="HOGENOM" id="CLU_004131_2_0_1"/>
<dbReference type="Pfam" id="PF01119">
    <property type="entry name" value="DNA_mis_repair"/>
    <property type="match status" value="1"/>
</dbReference>
<reference evidence="8 10" key="2">
    <citation type="journal article" date="2013" name="Nature">
        <title>Insights into bilaterian evolution from three spiralian genomes.</title>
        <authorList>
            <person name="Simakov O."/>
            <person name="Marletaz F."/>
            <person name="Cho S.J."/>
            <person name="Edsinger-Gonzales E."/>
            <person name="Havlak P."/>
            <person name="Hellsten U."/>
            <person name="Kuo D.H."/>
            <person name="Larsson T."/>
            <person name="Lv J."/>
            <person name="Arendt D."/>
            <person name="Savage R."/>
            <person name="Osoegawa K."/>
            <person name="de Jong P."/>
            <person name="Grimwood J."/>
            <person name="Chapman J.A."/>
            <person name="Shapiro H."/>
            <person name="Aerts A."/>
            <person name="Otillar R.P."/>
            <person name="Terry A.Y."/>
            <person name="Boore J.L."/>
            <person name="Grigoriev I.V."/>
            <person name="Lindberg D.R."/>
            <person name="Seaver E.C."/>
            <person name="Weisblat D.A."/>
            <person name="Putnam N.H."/>
            <person name="Rokhsar D.S."/>
        </authorList>
    </citation>
    <scope>NUCLEOTIDE SEQUENCE</scope>
    <source>
        <strain evidence="8 10">I ESC-2004</strain>
    </source>
</reference>
<sequence length="466" mass="53081">MNGWVSNANYSIKKCTMLLFINHRLVDSTALRKAIEAVYAVYLPKNMHPFLYISLEIAPQNIDVNVHPTKHEVHFLHEDSVIESVQKCIDARLLGSNASRTYFTQVYKGFLWNACLVNKKLMTINWSEQTAEIRNWMPSSRRRPAKLAQSLTGLLTPRSLHLNHQSMATNSLHHNFLFFIFLTREVEKLEGKQPEAAAQSNPATPSMQETESNRRPVKLSSVLKLQEDIRSNCHEGLRDMLTNHTFVGCVDPDLSLMQHQTKLYLTNTARLSKELFYQLLLFDFGNFGVLRLSEPAPLNELAMMALESSASGWTEADGPKEDLASYIVQFLTSKAEMLDDYFSIEIKDNALCTLPMLLDNYVPALEGLPMYVLRLSTEVNWDSERECFDTFARETSEFYSMKSKWISPAQDSGSAEDGANSWRWSVEHTLFPAFRSLLLPPSEMAADGSILQLANLPDLYKVFERC</sequence>
<gene>
    <name evidence="8" type="ORF">CAPTEDRAFT_223290</name>
</gene>
<feature type="domain" description="DNA mismatch repair protein S5" evidence="7">
    <location>
        <begin position="1"/>
        <end position="94"/>
    </location>
</feature>
<evidence type="ECO:0000256" key="1">
    <source>
        <dbReference type="ARBA" id="ARBA00004123"/>
    </source>
</evidence>
<dbReference type="InterPro" id="IPR032189">
    <property type="entry name" value="Mlh1_C"/>
</dbReference>
<dbReference type="EnsemblMetazoa" id="CapteT223290">
    <property type="protein sequence ID" value="CapteP223290"/>
    <property type="gene ID" value="CapteG223290"/>
</dbReference>
<keyword evidence="5" id="KW-0539">Nucleus</keyword>
<dbReference type="InterPro" id="IPR038973">
    <property type="entry name" value="MutL/Mlh/Pms-like"/>
</dbReference>
<dbReference type="GO" id="GO:0032389">
    <property type="term" value="C:MutLalpha complex"/>
    <property type="evidence" value="ECO:0007669"/>
    <property type="project" value="TreeGrafter"/>
</dbReference>
<dbReference type="InterPro" id="IPR013507">
    <property type="entry name" value="DNA_mismatch_S5_2-like"/>
</dbReference>
<dbReference type="GO" id="GO:0006298">
    <property type="term" value="P:mismatch repair"/>
    <property type="evidence" value="ECO:0007669"/>
    <property type="project" value="InterPro"/>
</dbReference>
<dbReference type="EMBL" id="AMQN01004985">
    <property type="status" value="NOT_ANNOTATED_CDS"/>
    <property type="molecule type" value="Genomic_DNA"/>
</dbReference>
<evidence type="ECO:0000313" key="9">
    <source>
        <dbReference type="EnsemblMetazoa" id="CapteP223290"/>
    </source>
</evidence>
<evidence type="ECO:0000256" key="4">
    <source>
        <dbReference type="ARBA" id="ARBA00023204"/>
    </source>
</evidence>
<protein>
    <recommendedName>
        <fullName evidence="7">DNA mismatch repair protein S5 domain-containing protein</fullName>
    </recommendedName>
</protein>
<dbReference type="EMBL" id="KB294881">
    <property type="protein sequence ID" value="ELU13964.1"/>
    <property type="molecule type" value="Genomic_DNA"/>
</dbReference>
<comment type="subcellular location">
    <subcellularLocation>
        <location evidence="1">Nucleus</location>
    </subcellularLocation>
</comment>
<organism evidence="8">
    <name type="scientific">Capitella teleta</name>
    <name type="common">Polychaete worm</name>
    <dbReference type="NCBI Taxonomy" id="283909"/>
    <lineage>
        <taxon>Eukaryota</taxon>
        <taxon>Metazoa</taxon>
        <taxon>Spiralia</taxon>
        <taxon>Lophotrochozoa</taxon>
        <taxon>Annelida</taxon>
        <taxon>Polychaeta</taxon>
        <taxon>Sedentaria</taxon>
        <taxon>Scolecida</taxon>
        <taxon>Capitellidae</taxon>
        <taxon>Capitella</taxon>
    </lineage>
</organism>
<reference evidence="9" key="3">
    <citation type="submission" date="2015-06" db="UniProtKB">
        <authorList>
            <consortium name="EnsemblMetazoa"/>
        </authorList>
    </citation>
    <scope>IDENTIFICATION</scope>
</reference>
<dbReference type="SUPFAM" id="SSF54211">
    <property type="entry name" value="Ribosomal protein S5 domain 2-like"/>
    <property type="match status" value="1"/>
</dbReference>
<dbReference type="STRING" id="283909.R7V5V5"/>
<proteinExistence type="inferred from homology"/>
<dbReference type="Gene3D" id="3.30.230.10">
    <property type="match status" value="1"/>
</dbReference>
<feature type="compositionally biased region" description="Polar residues" evidence="6">
    <location>
        <begin position="198"/>
        <end position="210"/>
    </location>
</feature>
<keyword evidence="4" id="KW-0234">DNA repair</keyword>
<dbReference type="FunCoup" id="R7V5V5">
    <property type="interactions" value="1153"/>
</dbReference>
<evidence type="ECO:0000256" key="3">
    <source>
        <dbReference type="ARBA" id="ARBA00022763"/>
    </source>
</evidence>
<dbReference type="SMART" id="SM01340">
    <property type="entry name" value="DNA_mis_repair"/>
    <property type="match status" value="1"/>
</dbReference>
<dbReference type="GO" id="GO:0140664">
    <property type="term" value="F:ATP-dependent DNA damage sensor activity"/>
    <property type="evidence" value="ECO:0007669"/>
    <property type="project" value="InterPro"/>
</dbReference>
<feature type="region of interest" description="Disordered" evidence="6">
    <location>
        <begin position="191"/>
        <end position="216"/>
    </location>
</feature>
<dbReference type="GO" id="GO:0030983">
    <property type="term" value="F:mismatched DNA binding"/>
    <property type="evidence" value="ECO:0007669"/>
    <property type="project" value="InterPro"/>
</dbReference>
<comment type="similarity">
    <text evidence="2">Belongs to the DNA mismatch repair MutL/HexB family.</text>
</comment>
<dbReference type="Proteomes" id="UP000014760">
    <property type="component" value="Unassembled WGS sequence"/>
</dbReference>
<dbReference type="InterPro" id="IPR014721">
    <property type="entry name" value="Ribsml_uS5_D2-typ_fold_subgr"/>
</dbReference>
<evidence type="ECO:0000313" key="10">
    <source>
        <dbReference type="Proteomes" id="UP000014760"/>
    </source>
</evidence>